<dbReference type="Proteomes" id="UP001056120">
    <property type="component" value="Linkage Group LG01"/>
</dbReference>
<proteinExistence type="predicted"/>
<comment type="caution">
    <text evidence="1">The sequence shown here is derived from an EMBL/GenBank/DDBJ whole genome shotgun (WGS) entry which is preliminary data.</text>
</comment>
<keyword evidence="2" id="KW-1185">Reference proteome</keyword>
<evidence type="ECO:0000313" key="1">
    <source>
        <dbReference type="EMBL" id="KAI3829642.1"/>
    </source>
</evidence>
<gene>
    <name evidence="1" type="ORF">L1987_03769</name>
</gene>
<name>A0ACB9KBL3_9ASTR</name>
<organism evidence="1 2">
    <name type="scientific">Smallanthus sonchifolius</name>
    <dbReference type="NCBI Taxonomy" id="185202"/>
    <lineage>
        <taxon>Eukaryota</taxon>
        <taxon>Viridiplantae</taxon>
        <taxon>Streptophyta</taxon>
        <taxon>Embryophyta</taxon>
        <taxon>Tracheophyta</taxon>
        <taxon>Spermatophyta</taxon>
        <taxon>Magnoliopsida</taxon>
        <taxon>eudicotyledons</taxon>
        <taxon>Gunneridae</taxon>
        <taxon>Pentapetalae</taxon>
        <taxon>asterids</taxon>
        <taxon>campanulids</taxon>
        <taxon>Asterales</taxon>
        <taxon>Asteraceae</taxon>
        <taxon>Asteroideae</taxon>
        <taxon>Heliantheae alliance</taxon>
        <taxon>Millerieae</taxon>
        <taxon>Smallanthus</taxon>
    </lineage>
</organism>
<sequence>MAGRKGARGGTGTGRRGRPRVNRVEIEESEPSVHGSMSIHTTNEDAPSNPGAHDEEGLVLEPIVRKAIADEVAAVLKNTLPAALTEALKTVEEEGGRGLRAEGRNVIETESEGDDSDYEEKRGCDYKSFRNCDPPTFDGKKDAIAAYYWIDRMTAVIKMSECRADQAVGFAAHSFAFEALSWWENVKKAKSERDVDRMKWEDLKALVVQKFCPQNEIDKMEEAFMELKAGSMTHRQFTSKFNELTQLVPHLVSTEERRIKCYIQKLPPRVRTIINANTPGDFDSVVAMSGRIFDDVAAEGATPAETQKKWSNATKRSGGDWSASKSKKPRPEERVNCSKCDRPHLGECKYGLNICYRCGKTGHISRECPNAPGSANNRKCHNCGGSGHFSKDCRKPRTTNNEKAKEAEKGGARTRAYALTQEEARGDPNVVSGTFILGHTLVSVLFDSGASKSFISSSFYKRLKYKTSKIERAFNVETAVGRNTKVVELVDDLTIKIEGHGFLVRLFVIALGGFDVVLGMDWLSANEARIVCKRKVIQLNAPDGSEVVIYGERGISLTNVISLMKAEKYMRRGCEAYLAYVIDKDVKVKELSEVPMVCHYPEVFPEELPGLPPNRETEFQIDLMPGAQPVAKAPYRLAPLEMKELMTQLEELLEKGFIRPSISPWGAPVLFVKKKDGAMRMCIDYRELNKRTVKNKYPLPRIDDLFDQLQGAKWFSKIDLRSGYHQLKVREEDIPKTAFRTRYGHYEFRLMSFGLTNAPAAFMDMMNRSEGDHACHLREVLDTLKAEKLYAKFTKCAFWLKEVQFLGHVINAEGIMVDPAKIDAVWNWEIPKTPTDVRSFLGLAGYYRRFIQDFSKIASPLTKLTRKDVKYEWGQAQTTAFEELKKRLTRAPVLTLPDGNEDLVVYSDASGQGLGCVLMQRGKVIAYASRQLKTHEVNYPTHDLELAAVVFALKIWRHYLYGVRCTIYSDHKSLKYFFEQKELNMRQRRWLELLKDYDCEILYHPGKANVVADALSRKEVTTPIKVKAYQLIVTPDLMKEIKRAQDEALKEENVKRERIVGQQEKLETNAYGVRTRFGRMWIPKGGELRVKILDETHKSRYSIHPGTNKMYHDLKKEYWWPGMKNDVTDYVSKCLTCSQVKAEHQKPCGKMQPLFIPEWKWEHITMDFITKLPRTAKGHDTIWVIVDRLTKSAHFLPVRESYSSEKLAELFINEIVARHGIPLSLVSDRDTRFTSRFWKQFHEGMGTRLNISTAYHPQTDGQSERTIQTLEDMLRACIIDFGGSWDSHLPLAEFSYNNSYHVTIGMPPYEMLYGRKCRTPVCWGEIGQKDFASLDVVKATSEKFDQIKARMKAAKDRQKSYADKRRRDLEFQVGDKVLLKVSPWKGIIRFRKRGKLSPRFVGPFKIVARVGKVAYRLELPEELSGIHPTFHVSQLRKCLADESAQVSLDDIEVDNKLNYIEEPIAILDRKEKRLRNKVIPLVKVQWKHRKGSEATWETESEMRELYPQMFDL</sequence>
<accession>A0ACB9KBL3</accession>
<reference evidence="2" key="1">
    <citation type="journal article" date="2022" name="Mol. Ecol. Resour.">
        <title>The genomes of chicory, endive, great burdock and yacon provide insights into Asteraceae palaeo-polyploidization history and plant inulin production.</title>
        <authorList>
            <person name="Fan W."/>
            <person name="Wang S."/>
            <person name="Wang H."/>
            <person name="Wang A."/>
            <person name="Jiang F."/>
            <person name="Liu H."/>
            <person name="Zhao H."/>
            <person name="Xu D."/>
            <person name="Zhang Y."/>
        </authorList>
    </citation>
    <scope>NUCLEOTIDE SEQUENCE [LARGE SCALE GENOMIC DNA]</scope>
    <source>
        <strain evidence="2">cv. Yunnan</strain>
    </source>
</reference>
<protein>
    <submittedName>
        <fullName evidence="1">Uncharacterized protein</fullName>
    </submittedName>
</protein>
<reference evidence="1 2" key="2">
    <citation type="journal article" date="2022" name="Mol. Ecol. Resour.">
        <title>The genomes of chicory, endive, great burdock and yacon provide insights into Asteraceae paleo-polyploidization history and plant inulin production.</title>
        <authorList>
            <person name="Fan W."/>
            <person name="Wang S."/>
            <person name="Wang H."/>
            <person name="Wang A."/>
            <person name="Jiang F."/>
            <person name="Liu H."/>
            <person name="Zhao H."/>
            <person name="Xu D."/>
            <person name="Zhang Y."/>
        </authorList>
    </citation>
    <scope>NUCLEOTIDE SEQUENCE [LARGE SCALE GENOMIC DNA]</scope>
    <source>
        <strain evidence="2">cv. Yunnan</strain>
        <tissue evidence="1">Leaves</tissue>
    </source>
</reference>
<evidence type="ECO:0000313" key="2">
    <source>
        <dbReference type="Proteomes" id="UP001056120"/>
    </source>
</evidence>
<dbReference type="EMBL" id="CM042018">
    <property type="protein sequence ID" value="KAI3829642.1"/>
    <property type="molecule type" value="Genomic_DNA"/>
</dbReference>